<dbReference type="AlphaFoldDB" id="A0AA39RU56"/>
<protein>
    <submittedName>
        <fullName evidence="1">Uncharacterized protein</fullName>
    </submittedName>
</protein>
<accession>A0AA39RU56</accession>
<keyword evidence="2" id="KW-1185">Reference proteome</keyword>
<proteinExistence type="predicted"/>
<reference evidence="1" key="1">
    <citation type="journal article" date="2022" name="Plant J.">
        <title>Strategies of tolerance reflected in two North American maple genomes.</title>
        <authorList>
            <person name="McEvoy S.L."/>
            <person name="Sezen U.U."/>
            <person name="Trouern-Trend A."/>
            <person name="McMahon S.M."/>
            <person name="Schaberg P.G."/>
            <person name="Yang J."/>
            <person name="Wegrzyn J.L."/>
            <person name="Swenson N.G."/>
        </authorList>
    </citation>
    <scope>NUCLEOTIDE SEQUENCE</scope>
    <source>
        <strain evidence="1">NS2018</strain>
    </source>
</reference>
<gene>
    <name evidence="1" type="ORF">LWI29_001234</name>
</gene>
<evidence type="ECO:0000313" key="1">
    <source>
        <dbReference type="EMBL" id="KAK0580384.1"/>
    </source>
</evidence>
<dbReference type="Proteomes" id="UP001168877">
    <property type="component" value="Unassembled WGS sequence"/>
</dbReference>
<dbReference type="PANTHER" id="PTHR14449">
    <property type="entry name" value="FANCONI ANEMIA GROUP F PROTEIN FANCF"/>
    <property type="match status" value="1"/>
</dbReference>
<dbReference type="GO" id="GO:0043240">
    <property type="term" value="C:Fanconi anaemia nuclear complex"/>
    <property type="evidence" value="ECO:0007669"/>
    <property type="project" value="InterPro"/>
</dbReference>
<dbReference type="PANTHER" id="PTHR14449:SF2">
    <property type="entry name" value="FANCONI ANEMIA GROUP F PROTEIN"/>
    <property type="match status" value="1"/>
</dbReference>
<comment type="caution">
    <text evidence="1">The sequence shown here is derived from an EMBL/GenBank/DDBJ whole genome shotgun (WGS) entry which is preliminary data.</text>
</comment>
<evidence type="ECO:0000313" key="2">
    <source>
        <dbReference type="Proteomes" id="UP001168877"/>
    </source>
</evidence>
<dbReference type="EMBL" id="JAUESC010000384">
    <property type="protein sequence ID" value="KAK0580384.1"/>
    <property type="molecule type" value="Genomic_DNA"/>
</dbReference>
<name>A0AA39RU56_ACESA</name>
<dbReference type="GO" id="GO:0036297">
    <property type="term" value="P:interstrand cross-link repair"/>
    <property type="evidence" value="ECO:0007669"/>
    <property type="project" value="InterPro"/>
</dbReference>
<sequence length="469" mass="52936">MGWNYPDILFEEMVKLIKGFVDILILASGYQSSGLHAHWDVNNIKNAFHWGLFFENVFKHLSNSDVYLESVEELDATLAEMTSNPSFPQGLSHLSSATLSRARAFVSEHLLRALPLRVSHLRAFLRATIEMDLDLLSETDYHCLNLYLNKLTLMDSSLNLAPESGVSVKKSIILSSDIAPTTKNDTCTGDDFTKFAFEGFLKRQSAVSCISTVKTGLDILSSVIKHVNLTDSDNSLIEEHLKRDGNPAVMGSVDDSVDYFTWNQWKSKNLLYFLNMRTIRLVSGVSMILSAPKVQWVQLFQRLHISEQGSDDDLSEILELLLLGCIANRWSCLIEHFMSVSYDSLTISKQYHELCKGKSQCFDSKEAIVNLKESCILEYLAGFLSGQLRHLWKLSPALIAVAIPSWSPLFRLYLSEIETQFKGESSAMRCCSCYQDGKDHKDCELAERIWCLYIFHICGSHLMHGAINA</sequence>
<organism evidence="1 2">
    <name type="scientific">Acer saccharum</name>
    <name type="common">Sugar maple</name>
    <dbReference type="NCBI Taxonomy" id="4024"/>
    <lineage>
        <taxon>Eukaryota</taxon>
        <taxon>Viridiplantae</taxon>
        <taxon>Streptophyta</taxon>
        <taxon>Embryophyta</taxon>
        <taxon>Tracheophyta</taxon>
        <taxon>Spermatophyta</taxon>
        <taxon>Magnoliopsida</taxon>
        <taxon>eudicotyledons</taxon>
        <taxon>Gunneridae</taxon>
        <taxon>Pentapetalae</taxon>
        <taxon>rosids</taxon>
        <taxon>malvids</taxon>
        <taxon>Sapindales</taxon>
        <taxon>Sapindaceae</taxon>
        <taxon>Hippocastanoideae</taxon>
        <taxon>Acereae</taxon>
        <taxon>Acer</taxon>
    </lineage>
</organism>
<dbReference type="InterPro" id="IPR035428">
    <property type="entry name" value="FANCF"/>
</dbReference>
<reference evidence="1" key="2">
    <citation type="submission" date="2023-06" db="EMBL/GenBank/DDBJ databases">
        <authorList>
            <person name="Swenson N.G."/>
            <person name="Wegrzyn J.L."/>
            <person name="Mcevoy S.L."/>
        </authorList>
    </citation>
    <scope>NUCLEOTIDE SEQUENCE</scope>
    <source>
        <strain evidence="1">NS2018</strain>
        <tissue evidence="1">Leaf</tissue>
    </source>
</reference>
<dbReference type="Pfam" id="PF11107">
    <property type="entry name" value="FANCF"/>
    <property type="match status" value="1"/>
</dbReference>